<dbReference type="EMBL" id="CP056072">
    <property type="protein sequence ID" value="UVC50148.1"/>
    <property type="molecule type" value="Genomic_DNA"/>
</dbReference>
<reference evidence="2" key="1">
    <citation type="submission" date="2022-07" db="EMBL/GenBank/DDBJ databases">
        <title>Evaluation of T. orientalis genome assembly methods using nanopore sequencing and analysis of variation between genomes.</title>
        <authorList>
            <person name="Yam J."/>
            <person name="Micallef M.L."/>
            <person name="Liu M."/>
            <person name="Djordjevic S.P."/>
            <person name="Bogema D.R."/>
            <person name="Jenkins C."/>
        </authorList>
    </citation>
    <scope>NUCLEOTIDE SEQUENCE</scope>
    <source>
        <strain evidence="2">Goon Nure</strain>
    </source>
</reference>
<feature type="transmembrane region" description="Helical" evidence="1">
    <location>
        <begin position="148"/>
        <end position="168"/>
    </location>
</feature>
<feature type="transmembrane region" description="Helical" evidence="1">
    <location>
        <begin position="122"/>
        <end position="142"/>
    </location>
</feature>
<organism evidence="2 3">
    <name type="scientific">Theileria orientalis</name>
    <dbReference type="NCBI Taxonomy" id="68886"/>
    <lineage>
        <taxon>Eukaryota</taxon>
        <taxon>Sar</taxon>
        <taxon>Alveolata</taxon>
        <taxon>Apicomplexa</taxon>
        <taxon>Aconoidasida</taxon>
        <taxon>Piroplasmida</taxon>
        <taxon>Theileriidae</taxon>
        <taxon>Theileria</taxon>
    </lineage>
</organism>
<keyword evidence="1" id="KW-0472">Membrane</keyword>
<feature type="transmembrane region" description="Helical" evidence="1">
    <location>
        <begin position="180"/>
        <end position="203"/>
    </location>
</feature>
<accession>A0A976SJS5</accession>
<name>A0A976SJS5_THEOR</name>
<dbReference type="AlphaFoldDB" id="A0A976SJS5"/>
<proteinExistence type="predicted"/>
<protein>
    <recommendedName>
        <fullName evidence="4">Transmembrane protein</fullName>
    </recommendedName>
</protein>
<feature type="transmembrane region" description="Helical" evidence="1">
    <location>
        <begin position="91"/>
        <end position="110"/>
    </location>
</feature>
<sequence>MMLKRLLYVFKPVRFKTNLATSETGTNVSSFTKKVRQRFLNDIYFDLEDEYKRVSRSTKYSHYGLGMFILIPTGLALFSPSTPSFVNLLSHQFKVSSLGLCWLSSNYLAFNLCKFGKTSLLANSRGFVGLVFAIVGIAGTLIVGDYNIISGLYSLLGCYALLGTYNYILTYKKLLPRSIFIPSSGLILFNLAAISLCILKSHFVKDDLTTTSHEEIVKRFESSKLFKKTMLKSEKDKKESL</sequence>
<keyword evidence="1" id="KW-1133">Transmembrane helix</keyword>
<evidence type="ECO:0000313" key="2">
    <source>
        <dbReference type="EMBL" id="UVC50148.1"/>
    </source>
</evidence>
<evidence type="ECO:0000256" key="1">
    <source>
        <dbReference type="SAM" id="Phobius"/>
    </source>
</evidence>
<evidence type="ECO:0000313" key="3">
    <source>
        <dbReference type="Proteomes" id="UP000244811"/>
    </source>
</evidence>
<feature type="transmembrane region" description="Helical" evidence="1">
    <location>
        <begin position="60"/>
        <end position="79"/>
    </location>
</feature>
<keyword evidence="1" id="KW-0812">Transmembrane</keyword>
<dbReference type="Proteomes" id="UP000244811">
    <property type="component" value="Chromosome 4"/>
</dbReference>
<evidence type="ECO:0008006" key="4">
    <source>
        <dbReference type="Google" id="ProtNLM"/>
    </source>
</evidence>
<gene>
    <name evidence="2" type="ORF">MACK_004018</name>
</gene>